<dbReference type="EMBL" id="HG316455">
    <property type="protein sequence ID" value="CDF88392.1"/>
    <property type="molecule type" value="Genomic_DNA"/>
</dbReference>
<name>A0A8J2T3C7_ZYGB2</name>
<dbReference type="OrthoDB" id="4064533at2759"/>
<reference evidence="2" key="1">
    <citation type="journal article" date="2013" name="Genome Announc.">
        <title>Genome sequence of the food spoilage yeast Zygosaccharomyces bailii CLIB 213(T).</title>
        <authorList>
            <person name="Galeote V."/>
            <person name="Bigey F."/>
            <person name="Devillers H."/>
            <person name="Neuveglise C."/>
            <person name="Dequin S."/>
        </authorList>
    </citation>
    <scope>NUCLEOTIDE SEQUENCE [LARGE SCALE GENOMIC DNA]</scope>
    <source>
        <strain evidence="2">CLIB 213 / ATCC 58445 / CBS 680 / CCRC 21525 / NBRC 1098 / NCYC 1416 / NRRL Y-2227</strain>
    </source>
</reference>
<accession>A0A8J2T3C7</accession>
<organism evidence="1 2">
    <name type="scientific">Zygosaccharomyces bailii (strain CLIB 213 / ATCC 58445 / CBS 680 / BCRC 21525 / NBRC 1098 / NCYC 1416 / NRRL Y-2227)</name>
    <dbReference type="NCBI Taxonomy" id="1333698"/>
    <lineage>
        <taxon>Eukaryota</taxon>
        <taxon>Fungi</taxon>
        <taxon>Dikarya</taxon>
        <taxon>Ascomycota</taxon>
        <taxon>Saccharomycotina</taxon>
        <taxon>Saccharomycetes</taxon>
        <taxon>Saccharomycetales</taxon>
        <taxon>Saccharomycetaceae</taxon>
        <taxon>Zygosaccharomyces</taxon>
    </lineage>
</organism>
<dbReference type="AlphaFoldDB" id="A0A8J2T3C7"/>
<evidence type="ECO:0000313" key="2">
    <source>
        <dbReference type="Proteomes" id="UP000019375"/>
    </source>
</evidence>
<dbReference type="Proteomes" id="UP000019375">
    <property type="component" value="Unassembled WGS sequence"/>
</dbReference>
<gene>
    <name evidence="1" type="ORF">BN860_09142g</name>
</gene>
<evidence type="ECO:0000313" key="1">
    <source>
        <dbReference type="EMBL" id="CDF88392.1"/>
    </source>
</evidence>
<sequence>MSQLVFRVDEYEKLACRQGSRYRIVGQLVDVDFCHQNTYVSLRSLPEFQNNAGKVLKAIVSPAVYESRFVKPSRKLQVGDCVSAWLVVYLENELQYWELLDISALTLRELESFRNFVVSSMGQQFLAVSSSST</sequence>
<keyword evidence="2" id="KW-1185">Reference proteome</keyword>
<dbReference type="CDD" id="cd23707">
    <property type="entry name" value="Ten1_OBF"/>
    <property type="match status" value="1"/>
</dbReference>
<proteinExistence type="predicted"/>
<protein>
    <submittedName>
        <fullName evidence="1">BN860_09142g1_1</fullName>
    </submittedName>
</protein>